<dbReference type="InterPro" id="IPR013094">
    <property type="entry name" value="AB_hydrolase_3"/>
</dbReference>
<protein>
    <submittedName>
        <fullName evidence="3">Acetyl esterase</fullName>
    </submittedName>
</protein>
<reference evidence="3 4" key="1">
    <citation type="submission" date="2019-03" db="EMBL/GenBank/DDBJ databases">
        <title>Genomic Encyclopedia of Type Strains, Phase IV (KMG-IV): sequencing the most valuable type-strain genomes for metagenomic binning, comparative biology and taxonomic classification.</title>
        <authorList>
            <person name="Goeker M."/>
        </authorList>
    </citation>
    <scope>NUCLEOTIDE SEQUENCE [LARGE SCALE GENOMIC DNA]</scope>
    <source>
        <strain evidence="3 4">DSM 26377</strain>
    </source>
</reference>
<dbReference type="RefSeq" id="WP_133881249.1">
    <property type="nucleotide sequence ID" value="NZ_MWIN01000001.1"/>
</dbReference>
<dbReference type="Proteomes" id="UP000295341">
    <property type="component" value="Unassembled WGS sequence"/>
</dbReference>
<dbReference type="AlphaFoldDB" id="A0A4R7PGC8"/>
<keyword evidence="4" id="KW-1185">Reference proteome</keyword>
<comment type="caution">
    <text evidence="3">The sequence shown here is derived from an EMBL/GenBank/DDBJ whole genome shotgun (WGS) entry which is preliminary data.</text>
</comment>
<keyword evidence="1" id="KW-0378">Hydrolase</keyword>
<sequence>MALDPTAQFILTALEKQGVKSFEQIGVEQARAVIDTFPTLQNVPEDVERVEDLELNGVPLRVYVPAKANGSAILYVHGGGWIGGHLGVCDEPARAMANETRAIVVATSYHLAPEARFPTQPNDVFAAFEWLRANAKRLGIDPTRVAIVGDSAGGNLAAVTAIRARDAGLPLAAQVLLYPVIDRRCNGESKTKYAEGYLVTRPAVDWFWDHYLSKPSDIESPLASPLNATSLAGLAPALVLTVEFDASRDEAVEYYEALKKAGNDAEHVRLNGLIHGVFWMSGAMPRSCEVMGAISAFLGSRLARAA</sequence>
<dbReference type="Gene3D" id="3.40.50.1820">
    <property type="entry name" value="alpha/beta hydrolase"/>
    <property type="match status" value="1"/>
</dbReference>
<dbReference type="GO" id="GO:0016787">
    <property type="term" value="F:hydrolase activity"/>
    <property type="evidence" value="ECO:0007669"/>
    <property type="project" value="UniProtKB-KW"/>
</dbReference>
<dbReference type="InterPro" id="IPR029058">
    <property type="entry name" value="AB_hydrolase_fold"/>
</dbReference>
<dbReference type="PANTHER" id="PTHR48081">
    <property type="entry name" value="AB HYDROLASE SUPERFAMILY PROTEIN C4A8.06C"/>
    <property type="match status" value="1"/>
</dbReference>
<evidence type="ECO:0000259" key="2">
    <source>
        <dbReference type="Pfam" id="PF07859"/>
    </source>
</evidence>
<dbReference type="EMBL" id="SOBT01000008">
    <property type="protein sequence ID" value="TDU32769.1"/>
    <property type="molecule type" value="Genomic_DNA"/>
</dbReference>
<feature type="domain" description="Alpha/beta hydrolase fold-3" evidence="2">
    <location>
        <begin position="73"/>
        <end position="277"/>
    </location>
</feature>
<evidence type="ECO:0000313" key="3">
    <source>
        <dbReference type="EMBL" id="TDU32769.1"/>
    </source>
</evidence>
<dbReference type="SUPFAM" id="SSF53474">
    <property type="entry name" value="alpha/beta-Hydrolases"/>
    <property type="match status" value="1"/>
</dbReference>
<dbReference type="PANTHER" id="PTHR48081:SF8">
    <property type="entry name" value="ALPHA_BETA HYDROLASE FOLD-3 DOMAIN-CONTAINING PROTEIN-RELATED"/>
    <property type="match status" value="1"/>
</dbReference>
<evidence type="ECO:0000313" key="4">
    <source>
        <dbReference type="Proteomes" id="UP000295341"/>
    </source>
</evidence>
<evidence type="ECO:0000256" key="1">
    <source>
        <dbReference type="ARBA" id="ARBA00022801"/>
    </source>
</evidence>
<name>A0A4R7PGC8_9GAMM</name>
<gene>
    <name evidence="3" type="ORF">DFR24_2173</name>
</gene>
<organism evidence="3 4">
    <name type="scientific">Panacagrimonas perspica</name>
    <dbReference type="NCBI Taxonomy" id="381431"/>
    <lineage>
        <taxon>Bacteria</taxon>
        <taxon>Pseudomonadati</taxon>
        <taxon>Pseudomonadota</taxon>
        <taxon>Gammaproteobacteria</taxon>
        <taxon>Nevskiales</taxon>
        <taxon>Nevskiaceae</taxon>
        <taxon>Panacagrimonas</taxon>
    </lineage>
</organism>
<dbReference type="InterPro" id="IPR050300">
    <property type="entry name" value="GDXG_lipolytic_enzyme"/>
</dbReference>
<proteinExistence type="predicted"/>
<accession>A0A4R7PGC8</accession>
<dbReference type="OrthoDB" id="9771666at2"/>
<dbReference type="Pfam" id="PF07859">
    <property type="entry name" value="Abhydrolase_3"/>
    <property type="match status" value="1"/>
</dbReference>